<feature type="compositionally biased region" description="Polar residues" evidence="1">
    <location>
        <begin position="7"/>
        <end position="27"/>
    </location>
</feature>
<feature type="region of interest" description="Disordered" evidence="1">
    <location>
        <begin position="1"/>
        <end position="44"/>
    </location>
</feature>
<dbReference type="PANTHER" id="PTHR37166:SF1">
    <property type="entry name" value="PROTEIN FLAG"/>
    <property type="match status" value="1"/>
</dbReference>
<protein>
    <recommendedName>
        <fullName evidence="4">Flagellar biosynthesis protein FlaG</fullName>
    </recommendedName>
</protein>
<dbReference type="Proteomes" id="UP000070299">
    <property type="component" value="Unassembled WGS sequence"/>
</dbReference>
<evidence type="ECO:0000256" key="1">
    <source>
        <dbReference type="SAM" id="MobiDB-lite"/>
    </source>
</evidence>
<dbReference type="STRING" id="1799789.AX660_20530"/>
<dbReference type="InterPro" id="IPR005186">
    <property type="entry name" value="FlaG"/>
</dbReference>
<reference evidence="3" key="1">
    <citation type="submission" date="2016-02" db="EMBL/GenBank/DDBJ databases">
        <authorList>
            <person name="Schultz-Johansen M."/>
            <person name="Glaring M.A."/>
            <person name="Bech P.K."/>
            <person name="Stougaard P."/>
        </authorList>
    </citation>
    <scope>NUCLEOTIDE SEQUENCE [LARGE SCALE GENOMIC DNA]</scope>
    <source>
        <strain evidence="3">S66</strain>
    </source>
</reference>
<dbReference type="PANTHER" id="PTHR37166">
    <property type="entry name" value="PROTEIN FLAG"/>
    <property type="match status" value="1"/>
</dbReference>
<evidence type="ECO:0000313" key="2">
    <source>
        <dbReference type="EMBL" id="KXI28024.1"/>
    </source>
</evidence>
<dbReference type="InterPro" id="IPR035924">
    <property type="entry name" value="FlaG-like_sf"/>
</dbReference>
<feature type="compositionally biased region" description="Basic and acidic residues" evidence="1">
    <location>
        <begin position="28"/>
        <end position="43"/>
    </location>
</feature>
<organism evidence="2 3">
    <name type="scientific">Paraglaciecola hydrolytica</name>
    <dbReference type="NCBI Taxonomy" id="1799789"/>
    <lineage>
        <taxon>Bacteria</taxon>
        <taxon>Pseudomonadati</taxon>
        <taxon>Pseudomonadota</taxon>
        <taxon>Gammaproteobacteria</taxon>
        <taxon>Alteromonadales</taxon>
        <taxon>Alteromonadaceae</taxon>
        <taxon>Paraglaciecola</taxon>
    </lineage>
</organism>
<keyword evidence="3" id="KW-1185">Reference proteome</keyword>
<name>A0A148KNY7_9ALTE</name>
<dbReference type="AlphaFoldDB" id="A0A148KNY7"/>
<comment type="caution">
    <text evidence="2">The sequence shown here is derived from an EMBL/GenBank/DDBJ whole genome shotgun (WGS) entry which is preliminary data.</text>
</comment>
<evidence type="ECO:0000313" key="3">
    <source>
        <dbReference type="Proteomes" id="UP000070299"/>
    </source>
</evidence>
<gene>
    <name evidence="2" type="ORF">AX660_20530</name>
</gene>
<dbReference type="Pfam" id="PF03646">
    <property type="entry name" value="FlaG"/>
    <property type="match status" value="1"/>
</dbReference>
<dbReference type="EMBL" id="LSNE01000009">
    <property type="protein sequence ID" value="KXI28024.1"/>
    <property type="molecule type" value="Genomic_DNA"/>
</dbReference>
<accession>A0A148KNY7</accession>
<proteinExistence type="predicted"/>
<evidence type="ECO:0008006" key="4">
    <source>
        <dbReference type="Google" id="ProtNLM"/>
    </source>
</evidence>
<dbReference type="Gene3D" id="3.30.160.170">
    <property type="entry name" value="FlaG-like"/>
    <property type="match status" value="1"/>
</dbReference>
<dbReference type="SUPFAM" id="SSF160214">
    <property type="entry name" value="FlaG-like"/>
    <property type="match status" value="1"/>
</dbReference>
<sequence>MVAKTGEASSGHSIGENLSSTALAERQQNTKDISKSAEKEVSTERVLSSQEISAAVEGLSDFAKNTNRQLNFSIDEGTDKQVVKVTDAESGEIIRQIPSEEILRLSERLRELQSDLGATVGILFNKQV</sequence>